<name>A0A0D8HD43_9ACTN</name>
<sequence>MEELNGTKVVITGASSGIGLAMADALLNAGSTVALSARPSNRLVKIVEERRAKNLDAHILPMDVRDQESVAAATDEIFDKFGTIDVLVNNAGVGMISVNHSFLTNPMPFYEVAPDRFRDVIATNLTGYFLVASQFTPRFLEQGHGRIVNISMNHETMKRSGFVPYGPSRAGAESLSHIMAQDLANSPIRVNMLLPGGATRTGMIPSDISPELEAKLLSPTIMDRPIIFLCSKMAQEITGERIVASTFDQWLLEHHISAK</sequence>
<protein>
    <submittedName>
        <fullName evidence="4">3-oxoacyl-[acyl-carrier-protein] reductase FabG</fullName>
        <ecNumber evidence="4">1.1.1.100</ecNumber>
    </submittedName>
</protein>
<dbReference type="EC" id="1.1.1.100" evidence="4"/>
<dbReference type="InterPro" id="IPR036291">
    <property type="entry name" value="NAD(P)-bd_dom_sf"/>
</dbReference>
<dbReference type="Gene3D" id="3.40.50.720">
    <property type="entry name" value="NAD(P)-binding Rossmann-like Domain"/>
    <property type="match status" value="1"/>
</dbReference>
<evidence type="ECO:0000256" key="3">
    <source>
        <dbReference type="RuleBase" id="RU000363"/>
    </source>
</evidence>
<evidence type="ECO:0000256" key="2">
    <source>
        <dbReference type="ARBA" id="ARBA00023002"/>
    </source>
</evidence>
<keyword evidence="5" id="KW-1185">Reference proteome</keyword>
<dbReference type="CDD" id="cd05233">
    <property type="entry name" value="SDR_c"/>
    <property type="match status" value="1"/>
</dbReference>
<proteinExistence type="inferred from homology"/>
<keyword evidence="2 4" id="KW-0560">Oxidoreductase</keyword>
<evidence type="ECO:0000256" key="1">
    <source>
        <dbReference type="ARBA" id="ARBA00006484"/>
    </source>
</evidence>
<dbReference type="PATRIC" id="fig|1280514.3.peg.4589"/>
<dbReference type="PANTHER" id="PTHR43669:SF3">
    <property type="entry name" value="ALCOHOL DEHYDROGENASE, PUTATIVE (AFU_ORTHOLOGUE AFUA_3G03445)-RELATED"/>
    <property type="match status" value="1"/>
</dbReference>
<dbReference type="Proteomes" id="UP000032360">
    <property type="component" value="Unassembled WGS sequence"/>
</dbReference>
<dbReference type="PRINTS" id="PR00081">
    <property type="entry name" value="GDHRDH"/>
</dbReference>
<accession>A0A0D8HD43</accession>
<dbReference type="OrthoDB" id="4150292at2"/>
<dbReference type="EMBL" id="JXYS01000129">
    <property type="protein sequence ID" value="KJF15732.1"/>
    <property type="molecule type" value="Genomic_DNA"/>
</dbReference>
<dbReference type="PRINTS" id="PR00080">
    <property type="entry name" value="SDRFAMILY"/>
</dbReference>
<dbReference type="InterPro" id="IPR002347">
    <property type="entry name" value="SDR_fam"/>
</dbReference>
<dbReference type="SUPFAM" id="SSF51735">
    <property type="entry name" value="NAD(P)-binding Rossmann-fold domains"/>
    <property type="match status" value="1"/>
</dbReference>
<reference evidence="4 5" key="1">
    <citation type="submission" date="2015-01" db="EMBL/GenBank/DDBJ databases">
        <title>Draft genome of the acidophilic iron oxidizer Acidithrix ferrooxidans strain Py-F3.</title>
        <authorList>
            <person name="Poehlein A."/>
            <person name="Eisen S."/>
            <person name="Schloemann M."/>
            <person name="Johnson B.D."/>
            <person name="Daniel R."/>
            <person name="Muehling M."/>
        </authorList>
    </citation>
    <scope>NUCLEOTIDE SEQUENCE [LARGE SCALE GENOMIC DNA]</scope>
    <source>
        <strain evidence="4 5">Py-F3</strain>
    </source>
</reference>
<dbReference type="Pfam" id="PF00106">
    <property type="entry name" value="adh_short"/>
    <property type="match status" value="1"/>
</dbReference>
<dbReference type="AlphaFoldDB" id="A0A0D8HD43"/>
<dbReference type="STRING" id="1280514.AXFE_34170"/>
<organism evidence="4 5">
    <name type="scientific">Acidithrix ferrooxidans</name>
    <dbReference type="NCBI Taxonomy" id="1280514"/>
    <lineage>
        <taxon>Bacteria</taxon>
        <taxon>Bacillati</taxon>
        <taxon>Actinomycetota</taxon>
        <taxon>Acidimicrobiia</taxon>
        <taxon>Acidimicrobiales</taxon>
        <taxon>Acidimicrobiaceae</taxon>
        <taxon>Acidithrix</taxon>
    </lineage>
</organism>
<comment type="caution">
    <text evidence="4">The sequence shown here is derived from an EMBL/GenBank/DDBJ whole genome shotgun (WGS) entry which is preliminary data.</text>
</comment>
<dbReference type="GO" id="GO:0004316">
    <property type="term" value="F:3-oxoacyl-[acyl-carrier-protein] reductase (NADPH) activity"/>
    <property type="evidence" value="ECO:0007669"/>
    <property type="project" value="UniProtKB-EC"/>
</dbReference>
<gene>
    <name evidence="4" type="primary">fabG12</name>
    <name evidence="4" type="ORF">AXFE_34170</name>
</gene>
<dbReference type="PANTHER" id="PTHR43669">
    <property type="entry name" value="5-KETO-D-GLUCONATE 5-REDUCTASE"/>
    <property type="match status" value="1"/>
</dbReference>
<dbReference type="RefSeq" id="WP_052607051.1">
    <property type="nucleotide sequence ID" value="NZ_JXYS01000129.1"/>
</dbReference>
<comment type="similarity">
    <text evidence="1 3">Belongs to the short-chain dehydrogenases/reductases (SDR) family.</text>
</comment>
<evidence type="ECO:0000313" key="5">
    <source>
        <dbReference type="Proteomes" id="UP000032360"/>
    </source>
</evidence>
<evidence type="ECO:0000313" key="4">
    <source>
        <dbReference type="EMBL" id="KJF15732.1"/>
    </source>
</evidence>